<name>A0AAE1H099_9NEOP</name>
<keyword evidence="2" id="KW-1185">Reference proteome</keyword>
<protein>
    <submittedName>
        <fullName evidence="1">Cystic fibrosis transmembrane conductance regulator</fullName>
    </submittedName>
</protein>
<proteinExistence type="predicted"/>
<accession>A0AAE1H099</accession>
<evidence type="ECO:0000313" key="2">
    <source>
        <dbReference type="Proteomes" id="UP001219518"/>
    </source>
</evidence>
<evidence type="ECO:0000313" key="1">
    <source>
        <dbReference type="EMBL" id="KAK3912611.1"/>
    </source>
</evidence>
<dbReference type="AlphaFoldDB" id="A0AAE1H099"/>
<reference evidence="1" key="2">
    <citation type="journal article" date="2023" name="BMC Genomics">
        <title>Pest status, molecular evolution, and epigenetic factors derived from the genome assembly of Frankliniella fusca, a thysanopteran phytovirus vector.</title>
        <authorList>
            <person name="Catto M.A."/>
            <person name="Labadie P.E."/>
            <person name="Jacobson A.L."/>
            <person name="Kennedy G.G."/>
            <person name="Srinivasan R."/>
            <person name="Hunt B.G."/>
        </authorList>
    </citation>
    <scope>NUCLEOTIDE SEQUENCE</scope>
    <source>
        <strain evidence="1">PL_HMW_Pooled</strain>
    </source>
</reference>
<gene>
    <name evidence="1" type="ORF">KUF71_022199</name>
</gene>
<dbReference type="Proteomes" id="UP001219518">
    <property type="component" value="Unassembled WGS sequence"/>
</dbReference>
<dbReference type="EMBL" id="JAHWGI010000295">
    <property type="protein sequence ID" value="KAK3912611.1"/>
    <property type="molecule type" value="Genomic_DNA"/>
</dbReference>
<comment type="caution">
    <text evidence="1">The sequence shown here is derived from an EMBL/GenBank/DDBJ whole genome shotgun (WGS) entry which is preliminary data.</text>
</comment>
<reference evidence="1" key="1">
    <citation type="submission" date="2021-07" db="EMBL/GenBank/DDBJ databases">
        <authorList>
            <person name="Catto M.A."/>
            <person name="Jacobson A."/>
            <person name="Kennedy G."/>
            <person name="Labadie P."/>
            <person name="Hunt B.G."/>
            <person name="Srinivasan R."/>
        </authorList>
    </citation>
    <scope>NUCLEOTIDE SEQUENCE</scope>
    <source>
        <strain evidence="1">PL_HMW_Pooled</strain>
        <tissue evidence="1">Head</tissue>
    </source>
</reference>
<keyword evidence="1" id="KW-0812">Transmembrane</keyword>
<keyword evidence="1" id="KW-0472">Membrane</keyword>
<organism evidence="1 2">
    <name type="scientific">Frankliniella fusca</name>
    <dbReference type="NCBI Taxonomy" id="407009"/>
    <lineage>
        <taxon>Eukaryota</taxon>
        <taxon>Metazoa</taxon>
        <taxon>Ecdysozoa</taxon>
        <taxon>Arthropoda</taxon>
        <taxon>Hexapoda</taxon>
        <taxon>Insecta</taxon>
        <taxon>Pterygota</taxon>
        <taxon>Neoptera</taxon>
        <taxon>Paraneoptera</taxon>
        <taxon>Thysanoptera</taxon>
        <taxon>Terebrantia</taxon>
        <taxon>Thripoidea</taxon>
        <taxon>Thripidae</taxon>
        <taxon>Frankliniella</taxon>
    </lineage>
</organism>
<sequence length="78" mass="9289">MVNKMFQRYAKNVKLCDDVLPKKAQTCCNKRIFVLISSVKLRAEMKPHMFISQVSPILIHRQRQIQTQKTEEQAKRMR</sequence>